<evidence type="ECO:0000256" key="5">
    <source>
        <dbReference type="ARBA" id="ARBA00023136"/>
    </source>
</evidence>
<keyword evidence="9" id="KW-1185">Reference proteome</keyword>
<gene>
    <name evidence="8" type="ORF">BCR42DRAFT_409581</name>
</gene>
<keyword evidence="5 7" id="KW-0472">Membrane</keyword>
<organism evidence="8 9">
    <name type="scientific">Absidia repens</name>
    <dbReference type="NCBI Taxonomy" id="90262"/>
    <lineage>
        <taxon>Eukaryota</taxon>
        <taxon>Fungi</taxon>
        <taxon>Fungi incertae sedis</taxon>
        <taxon>Mucoromycota</taxon>
        <taxon>Mucoromycotina</taxon>
        <taxon>Mucoromycetes</taxon>
        <taxon>Mucorales</taxon>
        <taxon>Cunninghamellaceae</taxon>
        <taxon>Absidia</taxon>
    </lineage>
</organism>
<dbReference type="Proteomes" id="UP000193560">
    <property type="component" value="Unassembled WGS sequence"/>
</dbReference>
<keyword evidence="3 7" id="KW-0812">Transmembrane</keyword>
<dbReference type="InterPro" id="IPR001046">
    <property type="entry name" value="NRAMP_fam"/>
</dbReference>
<evidence type="ECO:0000256" key="2">
    <source>
        <dbReference type="ARBA" id="ARBA00022448"/>
    </source>
</evidence>
<dbReference type="EMBL" id="MCGE01000007">
    <property type="protein sequence ID" value="ORZ19325.1"/>
    <property type="molecule type" value="Genomic_DNA"/>
</dbReference>
<dbReference type="STRING" id="90262.A0A1X2IMS9"/>
<feature type="transmembrane region" description="Helical" evidence="7">
    <location>
        <begin position="189"/>
        <end position="212"/>
    </location>
</feature>
<dbReference type="PRINTS" id="PR00447">
    <property type="entry name" value="NATRESASSCMP"/>
</dbReference>
<feature type="transmembrane region" description="Helical" evidence="7">
    <location>
        <begin position="309"/>
        <end position="330"/>
    </location>
</feature>
<dbReference type="GO" id="GO:0015086">
    <property type="term" value="F:cadmium ion transmembrane transporter activity"/>
    <property type="evidence" value="ECO:0007669"/>
    <property type="project" value="TreeGrafter"/>
</dbReference>
<keyword evidence="2" id="KW-0813">Transport</keyword>
<dbReference type="OrthoDB" id="409173at2759"/>
<dbReference type="PANTHER" id="PTHR11706">
    <property type="entry name" value="SOLUTE CARRIER PROTEIN FAMILY 11 MEMBER"/>
    <property type="match status" value="1"/>
</dbReference>
<comment type="caution">
    <text evidence="8">The sequence shown here is derived from an EMBL/GenBank/DDBJ whole genome shotgun (WGS) entry which is preliminary data.</text>
</comment>
<sequence>MSGKDGDESTLLGQCSTRSSYQSISTDTHVSANDNTTWNVENDAKDQVDTGATTENEGFSWSKLAKYTGPVMPSLSCTDTDFYFYTSNNNDRAIAYLDPGNLSDLQAGSVAGYKLLWLLFWCHVAGLAIQTLAIRLGVVTGHHLAEHVRRSYNKPTAIVIWMFTQSAIIGSDIQEIIGTAIALRIIFGFRIWVGVMITATDTFLFMFLQQYGVRKIEAFFMSLIGVMICCFWYEMVSSRPDVGQILEGMAIPTIPSNAAVQAVGMIGCLLMPHDMFLHSALVGTRDLGIEPSTTKKKEANFYFTLESGLALLTSYFINLSIVVVFAQVFYQPGRTITQLPGLYDAAEVLQNSLGGFARYFWAAGLLAAGQSSTMTGTLAGQYVMEGFFGAFFKKQWHRVAITRAIALVPSMLVAVLAVDRFDTMGELLNVIQSLCLPMAVIPLLKLTSSAEVMTSMFKNKPSLQYTCWTVSWIVIGFNAYAFFTFIQSWDYSIILIGFSIVYFGFISHLVYTPLQRRGSILDSDTSLLQ</sequence>
<feature type="transmembrane region" description="Helical" evidence="7">
    <location>
        <begin position="400"/>
        <end position="418"/>
    </location>
</feature>
<dbReference type="GO" id="GO:0005886">
    <property type="term" value="C:plasma membrane"/>
    <property type="evidence" value="ECO:0007669"/>
    <property type="project" value="TreeGrafter"/>
</dbReference>
<evidence type="ECO:0000256" key="4">
    <source>
        <dbReference type="ARBA" id="ARBA00022989"/>
    </source>
</evidence>
<dbReference type="NCBIfam" id="NF037982">
    <property type="entry name" value="Nramp_1"/>
    <property type="match status" value="1"/>
</dbReference>
<proteinExistence type="predicted"/>
<feature type="transmembrane region" description="Helical" evidence="7">
    <location>
        <begin position="424"/>
        <end position="444"/>
    </location>
</feature>
<dbReference type="GO" id="GO:0005384">
    <property type="term" value="F:manganese ion transmembrane transporter activity"/>
    <property type="evidence" value="ECO:0007669"/>
    <property type="project" value="TreeGrafter"/>
</dbReference>
<dbReference type="AlphaFoldDB" id="A0A1X2IMS9"/>
<feature type="transmembrane region" description="Helical" evidence="7">
    <location>
        <begin position="359"/>
        <end position="379"/>
    </location>
</feature>
<accession>A0A1X2IMS9</accession>
<keyword evidence="4 7" id="KW-1133">Transmembrane helix</keyword>
<feature type="transmembrane region" description="Helical" evidence="7">
    <location>
        <begin position="115"/>
        <end position="138"/>
    </location>
</feature>
<evidence type="ECO:0000256" key="7">
    <source>
        <dbReference type="SAM" id="Phobius"/>
    </source>
</evidence>
<dbReference type="PANTHER" id="PTHR11706:SF33">
    <property type="entry name" value="NATURAL RESISTANCE-ASSOCIATED MACROPHAGE PROTEIN 2"/>
    <property type="match status" value="1"/>
</dbReference>
<feature type="transmembrane region" description="Helical" evidence="7">
    <location>
        <begin position="465"/>
        <end position="486"/>
    </location>
</feature>
<evidence type="ECO:0000256" key="6">
    <source>
        <dbReference type="SAM" id="MobiDB-lite"/>
    </source>
</evidence>
<evidence type="ECO:0000313" key="9">
    <source>
        <dbReference type="Proteomes" id="UP000193560"/>
    </source>
</evidence>
<feature type="region of interest" description="Disordered" evidence="6">
    <location>
        <begin position="26"/>
        <end position="53"/>
    </location>
</feature>
<name>A0A1X2IMS9_9FUNG</name>
<reference evidence="8 9" key="1">
    <citation type="submission" date="2016-07" db="EMBL/GenBank/DDBJ databases">
        <title>Pervasive Adenine N6-methylation of Active Genes in Fungi.</title>
        <authorList>
            <consortium name="DOE Joint Genome Institute"/>
            <person name="Mondo S.J."/>
            <person name="Dannebaum R.O."/>
            <person name="Kuo R.C."/>
            <person name="Labutti K."/>
            <person name="Haridas S."/>
            <person name="Kuo A."/>
            <person name="Salamov A."/>
            <person name="Ahrendt S.R."/>
            <person name="Lipzen A."/>
            <person name="Sullivan W."/>
            <person name="Andreopoulos W.B."/>
            <person name="Clum A."/>
            <person name="Lindquist E."/>
            <person name="Daum C."/>
            <person name="Ramamoorthy G.K."/>
            <person name="Gryganskyi A."/>
            <person name="Culley D."/>
            <person name="Magnuson J.K."/>
            <person name="James T.Y."/>
            <person name="O'Malley M.A."/>
            <person name="Stajich J.E."/>
            <person name="Spatafora J.W."/>
            <person name="Visel A."/>
            <person name="Grigoriev I.V."/>
        </authorList>
    </citation>
    <scope>NUCLEOTIDE SEQUENCE [LARGE SCALE GENOMIC DNA]</scope>
    <source>
        <strain evidence="8 9">NRRL 1336</strain>
    </source>
</reference>
<comment type="subcellular location">
    <subcellularLocation>
        <location evidence="1">Membrane</location>
        <topology evidence="1">Multi-pass membrane protein</topology>
    </subcellularLocation>
</comment>
<dbReference type="GO" id="GO:0034755">
    <property type="term" value="P:iron ion transmembrane transport"/>
    <property type="evidence" value="ECO:0007669"/>
    <property type="project" value="TreeGrafter"/>
</dbReference>
<evidence type="ECO:0000256" key="1">
    <source>
        <dbReference type="ARBA" id="ARBA00004141"/>
    </source>
</evidence>
<feature type="transmembrane region" description="Helical" evidence="7">
    <location>
        <begin position="218"/>
        <end position="236"/>
    </location>
</feature>
<protein>
    <submittedName>
        <fullName evidence="8">Natural resistance-associated macrophage protein-domain-containing protein</fullName>
    </submittedName>
</protein>
<dbReference type="NCBIfam" id="TIGR01197">
    <property type="entry name" value="nramp"/>
    <property type="match status" value="1"/>
</dbReference>
<dbReference type="Pfam" id="PF01566">
    <property type="entry name" value="Nramp"/>
    <property type="match status" value="1"/>
</dbReference>
<evidence type="ECO:0000313" key="8">
    <source>
        <dbReference type="EMBL" id="ORZ19325.1"/>
    </source>
</evidence>
<evidence type="ECO:0000256" key="3">
    <source>
        <dbReference type="ARBA" id="ARBA00022692"/>
    </source>
</evidence>
<feature type="compositionally biased region" description="Polar residues" evidence="6">
    <location>
        <begin position="26"/>
        <end position="40"/>
    </location>
</feature>
<feature type="transmembrane region" description="Helical" evidence="7">
    <location>
        <begin position="492"/>
        <end position="511"/>
    </location>
</feature>